<accession>A0A5E4C0Q6</accession>
<dbReference type="AlphaFoldDB" id="A0A5E4C0Q6"/>
<proteinExistence type="predicted"/>
<name>A0A5E4C0Q6_MARMO</name>
<evidence type="ECO:0000313" key="1">
    <source>
        <dbReference type="EMBL" id="VTJ75375.1"/>
    </source>
</evidence>
<feature type="non-terminal residue" evidence="1">
    <location>
        <position position="1"/>
    </location>
</feature>
<organism evidence="1 2">
    <name type="scientific">Marmota monax</name>
    <name type="common">Woodchuck</name>
    <dbReference type="NCBI Taxonomy" id="9995"/>
    <lineage>
        <taxon>Eukaryota</taxon>
        <taxon>Metazoa</taxon>
        <taxon>Chordata</taxon>
        <taxon>Craniata</taxon>
        <taxon>Vertebrata</taxon>
        <taxon>Euteleostomi</taxon>
        <taxon>Mammalia</taxon>
        <taxon>Eutheria</taxon>
        <taxon>Euarchontoglires</taxon>
        <taxon>Glires</taxon>
        <taxon>Rodentia</taxon>
        <taxon>Sciuromorpha</taxon>
        <taxon>Sciuridae</taxon>
        <taxon>Xerinae</taxon>
        <taxon>Marmotini</taxon>
        <taxon>Marmota</taxon>
    </lineage>
</organism>
<evidence type="ECO:0000313" key="2">
    <source>
        <dbReference type="Proteomes" id="UP000335636"/>
    </source>
</evidence>
<sequence length="63" mass="6828">VNAFALPVTLMVMVKIKHSDPDSVAKMPSFCKRKMRVGFPSLSSFGFPCGTLPVEISISLGKE</sequence>
<reference evidence="1" key="1">
    <citation type="submission" date="2019-04" db="EMBL/GenBank/DDBJ databases">
        <authorList>
            <person name="Alioto T."/>
            <person name="Alioto T."/>
        </authorList>
    </citation>
    <scope>NUCLEOTIDE SEQUENCE [LARGE SCALE GENOMIC DNA]</scope>
</reference>
<dbReference type="EMBL" id="CABDUW010000794">
    <property type="protein sequence ID" value="VTJ75375.1"/>
    <property type="molecule type" value="Genomic_DNA"/>
</dbReference>
<comment type="caution">
    <text evidence="1">The sequence shown here is derived from an EMBL/GenBank/DDBJ whole genome shotgun (WGS) entry which is preliminary data.</text>
</comment>
<keyword evidence="2" id="KW-1185">Reference proteome</keyword>
<gene>
    <name evidence="1" type="ORF">MONAX_5E004422</name>
</gene>
<dbReference type="Proteomes" id="UP000335636">
    <property type="component" value="Unassembled WGS sequence"/>
</dbReference>
<protein>
    <submittedName>
        <fullName evidence="1">Uncharacterized protein</fullName>
    </submittedName>
</protein>